<dbReference type="PANTHER" id="PTHR46908:SF8">
    <property type="entry name" value="C-TYPE LECTIN DOMAIN-CONTAINING PROTEIN"/>
    <property type="match status" value="1"/>
</dbReference>
<dbReference type="InterPro" id="IPR046524">
    <property type="entry name" value="DUF6701"/>
</dbReference>
<dbReference type="SUPFAM" id="SSF49854">
    <property type="entry name" value="Spermadhesin, CUB domain"/>
    <property type="match status" value="1"/>
</dbReference>
<organism evidence="4 5">
    <name type="scientific">Paraglaciecola mesophila</name>
    <dbReference type="NCBI Taxonomy" id="197222"/>
    <lineage>
        <taxon>Bacteria</taxon>
        <taxon>Pseudomonadati</taxon>
        <taxon>Pseudomonadota</taxon>
        <taxon>Gammaproteobacteria</taxon>
        <taxon>Alteromonadales</taxon>
        <taxon>Alteromonadaceae</taxon>
        <taxon>Paraglaciecola</taxon>
    </lineage>
</organism>
<protein>
    <recommendedName>
        <fullName evidence="3">CUB domain-containing protein</fullName>
    </recommendedName>
</protein>
<keyword evidence="5" id="KW-1185">Reference proteome</keyword>
<evidence type="ECO:0000259" key="3">
    <source>
        <dbReference type="PROSITE" id="PS01180"/>
    </source>
</evidence>
<evidence type="ECO:0000256" key="1">
    <source>
        <dbReference type="ARBA" id="ARBA00023157"/>
    </source>
</evidence>
<dbReference type="KEGG" id="pmes:FX988_02798"/>
<dbReference type="CDD" id="cd00041">
    <property type="entry name" value="CUB"/>
    <property type="match status" value="1"/>
</dbReference>
<evidence type="ECO:0000256" key="2">
    <source>
        <dbReference type="SAM" id="SignalP"/>
    </source>
</evidence>
<dbReference type="Gene3D" id="2.60.120.290">
    <property type="entry name" value="Spermadhesin, CUB domain"/>
    <property type="match status" value="1"/>
</dbReference>
<dbReference type="SUPFAM" id="SSF49899">
    <property type="entry name" value="Concanavalin A-like lectins/glucanases"/>
    <property type="match status" value="2"/>
</dbReference>
<accession>A0A857JNF1</accession>
<proteinExistence type="predicted"/>
<dbReference type="PANTHER" id="PTHR46908">
    <property type="entry name" value="CUBILIN-LIKE PROTEIN"/>
    <property type="match status" value="1"/>
</dbReference>
<dbReference type="SMART" id="SM00042">
    <property type="entry name" value="CUB"/>
    <property type="match status" value="1"/>
</dbReference>
<dbReference type="InterPro" id="IPR035914">
    <property type="entry name" value="Sperma_CUB_dom_sf"/>
</dbReference>
<dbReference type="Proteomes" id="UP000464524">
    <property type="component" value="Chromosome"/>
</dbReference>
<feature type="domain" description="CUB" evidence="3">
    <location>
        <begin position="26"/>
        <end position="135"/>
    </location>
</feature>
<feature type="signal peptide" evidence="2">
    <location>
        <begin position="1"/>
        <end position="22"/>
    </location>
</feature>
<sequence>MKTSFISVIFLLVTLFPVSTLANTMCTDLLSEEAVGDVTDSGGENRNYANLENCGFLIRPASSGNIVLSFTDFQYRSGDTLTVYDGSDASSPRLGQYSGSNIPDSITSTSGAMFIVHNSGQSNTGRGFSATWRQITRNSCNAETFTIGDHFPQASYANSTGARNWTSNWREVNENDGVSQGVLRVTNTLCTNGNCMRLGIISSSGPRSYSGRFLYRTLDLSDAVSAQLTFNYRTGYITGSSTVRLGISTNGGQSWHNLKNYSVSSTQTSANSESFDISNFIGSNVAIGFEVSGSNSVAGFYMDDLEVTATEEEICEGPPLAFYQFEQPSWSGNGSITDSSSSGYDGSPVGDIFPQYPSEQKSCQVMSVPNNTRSDVSSAIDTGLRVDSDIGEKGTISFWYRSNQSWQSGTRRQLFDASTWLGSNGDSRFFYLSLGSGNLDFGLEDSTDADGALRVSGLSFAAQEWVHVAVSYDYSKDSAAIFINGRQRAQTNNLGLNGQAPVFDTLYVGDNRSRYKILNMTENSANGEFDDLRIYDYSQSSDQVNTDLNNVSPCQVEPYAVYEFEQAEFDGNQSILDSTDNARHASPVGNITSVLSTEQISCRFTDIPFNNSANSINAINTGIAPDDMGAAGTISFWYRSNEAWSSGTSRQLFDASTNIGNTNSKYFYLSLRSSRLYFGLEDLNDRDAEVVASGLNFAAQQWVHIAVSYDYAAKTAVIYVNGREAGRSNSLNLNSGIAQFNSLYIGDNRTSYIVTNMSRNSANGQFDNVRLNAFVQSSSQINTDMGRVSTCQAISHYQIEHDGQGLTCEAETVTIKACANESCSELYTEQSSVSITPGTWGAGNPLVFTGSLENTPLSVLDPTTFNFGKSSATPDVPLRCLNTGSGAQDCNMTFVDAAFEFVGADVADKFLPDQVAERNFSGANLRAVRNTDGVCQALLQGQQEITLGVNCTSPNRCETNFSGIDTSTNPSGESTGSVRLTFDANGIASLAALNYADAGRVGLRAEAQINGVIITSGTTSVDVVPAHLQLSVAPAALMYTDNNFSVYPSSVDSDVYPAGEEFTFTISALGAVGNTPLKNYQPGQLQVAAERMLPYEAAGADGIFIYGDAAGVVTRQTKQFANTPSLNFVGGQYNYQANYSEVGVIRLDVQDANYLPDNNNPISTISTDSTLTLGEFIPAYFDVQILTAPELVNQCGNFSYMGQQVTFSPSTQVELVAMNAQGDVTRNYINGYWRYNPDTTDGVTIDDASIHATSSPIVTRITSGAPAQVTAPTAFNGITLVEVPDATFVYEKVATDFTAYPLIEPFAAAVDMRFLATFLTADNNVCYQSNYPISGCEDFSINDETGSNITGTNVNVRHGRLSLEPNFGPETDFLVTPVRAEHYLNGRWQLNQEDNCTPIDLTESAGQIVLSTQGGNDITGQIDPITSSGTLFGGEILGNNNFALTGTASGNGPGVAGAVEVSLDPSASNPTWAQYLNFDWNNDGYICSDLTLCPGASSIDGPSSILTFGLYRGNDRIIHWREVFN</sequence>
<evidence type="ECO:0000313" key="5">
    <source>
        <dbReference type="Proteomes" id="UP000464524"/>
    </source>
</evidence>
<name>A0A857JNF1_9ALTE</name>
<feature type="chain" id="PRO_5032304348" description="CUB domain-containing protein" evidence="2">
    <location>
        <begin position="23"/>
        <end position="1525"/>
    </location>
</feature>
<keyword evidence="2" id="KW-0732">Signal</keyword>
<dbReference type="Gene3D" id="2.60.120.260">
    <property type="entry name" value="Galactose-binding domain-like"/>
    <property type="match status" value="1"/>
</dbReference>
<dbReference type="PROSITE" id="PS01180">
    <property type="entry name" value="CUB"/>
    <property type="match status" value="1"/>
</dbReference>
<dbReference type="Pfam" id="PF00431">
    <property type="entry name" value="CUB"/>
    <property type="match status" value="1"/>
</dbReference>
<dbReference type="Pfam" id="PF13385">
    <property type="entry name" value="Laminin_G_3"/>
    <property type="match status" value="2"/>
</dbReference>
<reference evidence="4 5" key="1">
    <citation type="submission" date="2019-12" db="EMBL/GenBank/DDBJ databases">
        <title>Genome sequencing and assembly of endphytes of Porphyra tenera.</title>
        <authorList>
            <person name="Park J.M."/>
            <person name="Shin R."/>
            <person name="Jo S.H."/>
        </authorList>
    </citation>
    <scope>NUCLEOTIDE SEQUENCE [LARGE SCALE GENOMIC DNA]</scope>
    <source>
        <strain evidence="4 5">GPM4</strain>
    </source>
</reference>
<dbReference type="Pfam" id="PF20419">
    <property type="entry name" value="DUF6701"/>
    <property type="match status" value="1"/>
</dbReference>
<dbReference type="EMBL" id="CP047656">
    <property type="protein sequence ID" value="QHJ12541.1"/>
    <property type="molecule type" value="Genomic_DNA"/>
</dbReference>
<dbReference type="InterPro" id="IPR013320">
    <property type="entry name" value="ConA-like_dom_sf"/>
</dbReference>
<keyword evidence="1" id="KW-1015">Disulfide bond</keyword>
<dbReference type="InterPro" id="IPR052129">
    <property type="entry name" value="Spermadhesin-Link_domain"/>
</dbReference>
<gene>
    <name evidence="4" type="ORF">FX988_02798</name>
</gene>
<dbReference type="InterPro" id="IPR000859">
    <property type="entry name" value="CUB_dom"/>
</dbReference>
<evidence type="ECO:0000313" key="4">
    <source>
        <dbReference type="EMBL" id="QHJ12541.1"/>
    </source>
</evidence>
<dbReference type="Gene3D" id="2.60.120.200">
    <property type="match status" value="2"/>
</dbReference>